<dbReference type="GO" id="GO:0043531">
    <property type="term" value="F:ADP binding"/>
    <property type="evidence" value="ECO:0007669"/>
    <property type="project" value="InterPro"/>
</dbReference>
<evidence type="ECO:0000313" key="2">
    <source>
        <dbReference type="EMBL" id="KAI5315338.1"/>
    </source>
</evidence>
<name>A0A5E4FT27_PRUDU</name>
<dbReference type="Proteomes" id="UP001054821">
    <property type="component" value="Chromosome 8"/>
</dbReference>
<reference evidence="3" key="1">
    <citation type="submission" date="2019-07" db="EMBL/GenBank/DDBJ databases">
        <authorList>
            <person name="Alioto T."/>
            <person name="Alioto T."/>
            <person name="Gomez Garrido J."/>
        </authorList>
    </citation>
    <scope>NUCLEOTIDE SEQUENCE</scope>
</reference>
<keyword evidence="5" id="KW-1185">Reference proteome</keyword>
<protein>
    <submittedName>
        <fullName evidence="3">PREDICTED: nucleotide-binding site leucine-rich repeat</fullName>
    </submittedName>
</protein>
<evidence type="ECO:0000259" key="1">
    <source>
        <dbReference type="Pfam" id="PF00931"/>
    </source>
</evidence>
<dbReference type="EMBL" id="JAJFAZ020000008">
    <property type="protein sequence ID" value="KAI5315338.1"/>
    <property type="molecule type" value="Genomic_DNA"/>
</dbReference>
<accession>A0A5E4FT27</accession>
<dbReference type="AlphaFoldDB" id="A0A5E4FT27"/>
<evidence type="ECO:0000313" key="5">
    <source>
        <dbReference type="Proteomes" id="UP001054821"/>
    </source>
</evidence>
<dbReference type="InterPro" id="IPR002182">
    <property type="entry name" value="NB-ARC"/>
</dbReference>
<reference evidence="2 5" key="3">
    <citation type="journal article" date="2022" name="G3 (Bethesda)">
        <title>Whole-genome sequence and methylome profiling of the almond [Prunus dulcis (Mill.) D.A. Webb] cultivar 'Nonpareil'.</title>
        <authorList>
            <person name="D'Amico-Willman K.M."/>
            <person name="Ouma W.Z."/>
            <person name="Meulia T."/>
            <person name="Sideli G.M."/>
            <person name="Gradziel T.M."/>
            <person name="Fresnedo-Ramirez J."/>
        </authorList>
    </citation>
    <scope>NUCLEOTIDE SEQUENCE [LARGE SCALE GENOMIC DNA]</scope>
    <source>
        <strain evidence="2">Clone GOH B32 T37-40</strain>
    </source>
</reference>
<sequence>MTVVSPNPDFKRMQSEIEEMLGLNLESESLVERAEMLRARMSADCKRYLIILADVSKILNLEEVGIPCVDVDSKRRCKIIWMSQLPNVFSDMRTQSNFNMVMGVSICGRI</sequence>
<dbReference type="InParanoid" id="A0A5E4FT27"/>
<proteinExistence type="predicted"/>
<organism evidence="3 4">
    <name type="scientific">Prunus dulcis</name>
    <name type="common">Almond</name>
    <name type="synonym">Amygdalus dulcis</name>
    <dbReference type="NCBI Taxonomy" id="3755"/>
    <lineage>
        <taxon>Eukaryota</taxon>
        <taxon>Viridiplantae</taxon>
        <taxon>Streptophyta</taxon>
        <taxon>Embryophyta</taxon>
        <taxon>Tracheophyta</taxon>
        <taxon>Spermatophyta</taxon>
        <taxon>Magnoliopsida</taxon>
        <taxon>eudicotyledons</taxon>
        <taxon>Gunneridae</taxon>
        <taxon>Pentapetalae</taxon>
        <taxon>rosids</taxon>
        <taxon>fabids</taxon>
        <taxon>Rosales</taxon>
        <taxon>Rosaceae</taxon>
        <taxon>Amygdaloideae</taxon>
        <taxon>Amygdaleae</taxon>
        <taxon>Prunus</taxon>
    </lineage>
</organism>
<dbReference type="Pfam" id="PF00931">
    <property type="entry name" value="NB-ARC"/>
    <property type="match status" value="1"/>
</dbReference>
<dbReference type="Gene3D" id="3.40.50.300">
    <property type="entry name" value="P-loop containing nucleotide triphosphate hydrolases"/>
    <property type="match status" value="1"/>
</dbReference>
<dbReference type="OMA" id="RMSADCK"/>
<evidence type="ECO:0000313" key="4">
    <source>
        <dbReference type="Proteomes" id="UP000327085"/>
    </source>
</evidence>
<dbReference type="Proteomes" id="UP000327085">
    <property type="component" value="Chromosome 8"/>
</dbReference>
<gene>
    <name evidence="3" type="ORF">ALMOND_2B027148</name>
    <name evidence="2" type="ORF">L3X38_044514</name>
</gene>
<dbReference type="EMBL" id="CABIKO010000194">
    <property type="protein sequence ID" value="VVA30579.1"/>
    <property type="molecule type" value="Genomic_DNA"/>
</dbReference>
<dbReference type="InterPro" id="IPR027417">
    <property type="entry name" value="P-loop_NTPase"/>
</dbReference>
<dbReference type="Gramene" id="VVA30579">
    <property type="protein sequence ID" value="VVA30579"/>
    <property type="gene ID" value="Prudul26B027148"/>
</dbReference>
<reference evidence="4" key="2">
    <citation type="journal article" date="2020" name="Plant J.">
        <title>Transposons played a major role in the diversification between the closely related almond and peach genomes: results from the almond genome sequence.</title>
        <authorList>
            <person name="Alioto T."/>
            <person name="Alexiou K.G."/>
            <person name="Bardil A."/>
            <person name="Barteri F."/>
            <person name="Castanera R."/>
            <person name="Cruz F."/>
            <person name="Dhingra A."/>
            <person name="Duval H."/>
            <person name="Fernandez I Marti A."/>
            <person name="Frias L."/>
            <person name="Galan B."/>
            <person name="Garcia J.L."/>
            <person name="Howad W."/>
            <person name="Gomez-Garrido J."/>
            <person name="Gut M."/>
            <person name="Julca I."/>
            <person name="Morata J."/>
            <person name="Puigdomenech P."/>
            <person name="Ribeca P."/>
            <person name="Rubio Cabetas M.J."/>
            <person name="Vlasova A."/>
            <person name="Wirthensohn M."/>
            <person name="Garcia-Mas J."/>
            <person name="Gabaldon T."/>
            <person name="Casacuberta J.M."/>
            <person name="Arus P."/>
        </authorList>
    </citation>
    <scope>NUCLEOTIDE SEQUENCE [LARGE SCALE GENOMIC DNA]</scope>
    <source>
        <strain evidence="4">cv. Texas</strain>
    </source>
</reference>
<evidence type="ECO:0000313" key="3">
    <source>
        <dbReference type="EMBL" id="VVA30579.1"/>
    </source>
</evidence>
<feature type="domain" description="NB-ARC" evidence="1">
    <location>
        <begin position="4"/>
        <end position="96"/>
    </location>
</feature>